<name>A0A7Z9DJ74_ENTHR</name>
<dbReference type="Proteomes" id="UP000352698">
    <property type="component" value="Unassembled WGS sequence"/>
</dbReference>
<accession>A0A7Z9DJ74</accession>
<dbReference type="EMBL" id="CABEEP010000001">
    <property type="protein sequence ID" value="VTQ65706.1"/>
    <property type="molecule type" value="Genomic_DNA"/>
</dbReference>
<protein>
    <submittedName>
        <fullName evidence="1">Uncharacterized protein</fullName>
    </submittedName>
</protein>
<reference evidence="1 3" key="1">
    <citation type="submission" date="2019-05" db="EMBL/GenBank/DDBJ databases">
        <authorList>
            <consortium name="Pathogen Informatics"/>
        </authorList>
    </citation>
    <scope>NUCLEOTIDE SEQUENCE [LARGE SCALE GENOMIC DNA]</scope>
    <source>
        <strain evidence="1 3">NCTC12204</strain>
    </source>
</reference>
<gene>
    <name evidence="1" type="ORF">NCTC12204_00789</name>
    <name evidence="2" type="ORF">NCTC12204_01773</name>
</gene>
<organism evidence="1 3">
    <name type="scientific">Enterococcus hirae</name>
    <dbReference type="NCBI Taxonomy" id="1354"/>
    <lineage>
        <taxon>Bacteria</taxon>
        <taxon>Bacillati</taxon>
        <taxon>Bacillota</taxon>
        <taxon>Bacilli</taxon>
        <taxon>Lactobacillales</taxon>
        <taxon>Enterococcaceae</taxon>
        <taxon>Enterococcus</taxon>
    </lineage>
</organism>
<evidence type="ECO:0000313" key="2">
    <source>
        <dbReference type="EMBL" id="VTQ65706.1"/>
    </source>
</evidence>
<dbReference type="AlphaFoldDB" id="A0A7Z9DJ74"/>
<evidence type="ECO:0000313" key="3">
    <source>
        <dbReference type="Proteomes" id="UP000352698"/>
    </source>
</evidence>
<proteinExistence type="predicted"/>
<sequence length="100" mass="11756">MDEFKMIKNTLISIKQRTSLINNIPNETDLNDIIKQFNVRLIDKECNKIISIEVANYLKLENRILNKYIKQIAEELHIKLEGLHNVNSDTSEADAYYIYL</sequence>
<dbReference type="RefSeq" id="WP_010737830.1">
    <property type="nucleotide sequence ID" value="NZ_AP027299.1"/>
</dbReference>
<dbReference type="EMBL" id="CABEEP010000001">
    <property type="protein sequence ID" value="VTQ61344.1"/>
    <property type="molecule type" value="Genomic_DNA"/>
</dbReference>
<comment type="caution">
    <text evidence="1">The sequence shown here is derived from an EMBL/GenBank/DDBJ whole genome shotgun (WGS) entry which is preliminary data.</text>
</comment>
<evidence type="ECO:0000313" key="1">
    <source>
        <dbReference type="EMBL" id="VTQ61344.1"/>
    </source>
</evidence>